<sequence length="182" mass="20338">MTAHKLMRKIGSFVFLCVLSNCLIAKDAHSAAADPRMQKQMQQQRAMKMRQAQMMNQAQQGGQSQPGLNSANPSSANASALPGEGPLPSPQEIKETIERALKSSSEWRLASQNMRDIIAGYLMNQYKDRGATFDKPAAYYRMKIDYFVTSDPGMLTQHTLKEIFQVAAQISPEYFGEETEQI</sequence>
<name>A0A1G1KRR5_9BACT</name>
<proteinExistence type="predicted"/>
<feature type="compositionally biased region" description="Low complexity" evidence="1">
    <location>
        <begin position="38"/>
        <end position="83"/>
    </location>
</feature>
<comment type="caution">
    <text evidence="3">The sequence shown here is derived from an EMBL/GenBank/DDBJ whole genome shotgun (WGS) entry which is preliminary data.</text>
</comment>
<feature type="region of interest" description="Disordered" evidence="1">
    <location>
        <begin position="30"/>
        <end position="90"/>
    </location>
</feature>
<dbReference type="Proteomes" id="UP000178187">
    <property type="component" value="Unassembled WGS sequence"/>
</dbReference>
<dbReference type="EMBL" id="MHFR01000060">
    <property type="protein sequence ID" value="OGW95598.1"/>
    <property type="molecule type" value="Genomic_DNA"/>
</dbReference>
<reference evidence="3 4" key="1">
    <citation type="journal article" date="2016" name="Nat. Commun.">
        <title>Thousands of microbial genomes shed light on interconnected biogeochemical processes in an aquifer system.</title>
        <authorList>
            <person name="Anantharaman K."/>
            <person name="Brown C.T."/>
            <person name="Hug L.A."/>
            <person name="Sharon I."/>
            <person name="Castelle C.J."/>
            <person name="Probst A.J."/>
            <person name="Thomas B.C."/>
            <person name="Singh A."/>
            <person name="Wilkins M.J."/>
            <person name="Karaoz U."/>
            <person name="Brodie E.L."/>
            <person name="Williams K.H."/>
            <person name="Hubbard S.S."/>
            <person name="Banfield J.F."/>
        </authorList>
    </citation>
    <scope>NUCLEOTIDE SEQUENCE [LARGE SCALE GENOMIC DNA]</scope>
</reference>
<feature type="chain" id="PRO_5009576500" evidence="2">
    <location>
        <begin position="26"/>
        <end position="182"/>
    </location>
</feature>
<evidence type="ECO:0000313" key="3">
    <source>
        <dbReference type="EMBL" id="OGW95598.1"/>
    </source>
</evidence>
<evidence type="ECO:0000256" key="1">
    <source>
        <dbReference type="SAM" id="MobiDB-lite"/>
    </source>
</evidence>
<accession>A0A1G1KRR5</accession>
<protein>
    <submittedName>
        <fullName evidence="3">Uncharacterized protein</fullName>
    </submittedName>
</protein>
<gene>
    <name evidence="3" type="ORF">A3G33_11415</name>
</gene>
<organism evidence="3 4">
    <name type="scientific">Candidatus Danuiimicrobium aquiferis</name>
    <dbReference type="NCBI Taxonomy" id="1801832"/>
    <lineage>
        <taxon>Bacteria</taxon>
        <taxon>Pseudomonadati</taxon>
        <taxon>Candidatus Omnitrophota</taxon>
        <taxon>Candidatus Danuiimicrobium</taxon>
    </lineage>
</organism>
<evidence type="ECO:0000313" key="4">
    <source>
        <dbReference type="Proteomes" id="UP000178187"/>
    </source>
</evidence>
<dbReference type="AlphaFoldDB" id="A0A1G1KRR5"/>
<feature type="signal peptide" evidence="2">
    <location>
        <begin position="1"/>
        <end position="25"/>
    </location>
</feature>
<keyword evidence="2" id="KW-0732">Signal</keyword>
<evidence type="ECO:0000256" key="2">
    <source>
        <dbReference type="SAM" id="SignalP"/>
    </source>
</evidence>